<organism evidence="9 11">
    <name type="scientific">Linum tenue</name>
    <dbReference type="NCBI Taxonomy" id="586396"/>
    <lineage>
        <taxon>Eukaryota</taxon>
        <taxon>Viridiplantae</taxon>
        <taxon>Streptophyta</taxon>
        <taxon>Embryophyta</taxon>
        <taxon>Tracheophyta</taxon>
        <taxon>Spermatophyta</taxon>
        <taxon>Magnoliopsida</taxon>
        <taxon>eudicotyledons</taxon>
        <taxon>Gunneridae</taxon>
        <taxon>Pentapetalae</taxon>
        <taxon>rosids</taxon>
        <taxon>fabids</taxon>
        <taxon>Malpighiales</taxon>
        <taxon>Linaceae</taxon>
        <taxon>Linum</taxon>
    </lineage>
</organism>
<evidence type="ECO:0000313" key="11">
    <source>
        <dbReference type="Proteomes" id="UP001154282"/>
    </source>
</evidence>
<dbReference type="InterPro" id="IPR003960">
    <property type="entry name" value="ATPase_AAA_CS"/>
</dbReference>
<comment type="catalytic activity">
    <reaction evidence="5">
        <text>ATP + H2O = ADP + phosphate + H(+)</text>
        <dbReference type="Rhea" id="RHEA:13065"/>
        <dbReference type="ChEBI" id="CHEBI:15377"/>
        <dbReference type="ChEBI" id="CHEBI:15378"/>
        <dbReference type="ChEBI" id="CHEBI:30616"/>
        <dbReference type="ChEBI" id="CHEBI:43474"/>
        <dbReference type="ChEBI" id="CHEBI:456216"/>
    </reaction>
</comment>
<dbReference type="Proteomes" id="UP001154282">
    <property type="component" value="Unassembled WGS sequence"/>
</dbReference>
<dbReference type="InterPro" id="IPR025753">
    <property type="entry name" value="AAA_N_dom"/>
</dbReference>
<evidence type="ECO:0000313" key="9">
    <source>
        <dbReference type="EMBL" id="CAI0453686.1"/>
    </source>
</evidence>
<dbReference type="PROSITE" id="PS00674">
    <property type="entry name" value="AAA"/>
    <property type="match status" value="1"/>
</dbReference>
<comment type="similarity">
    <text evidence="2">Belongs to the AAA ATPase family. BCS1 subfamily.</text>
</comment>
<keyword evidence="4" id="KW-0460">Magnesium</keyword>
<dbReference type="Gene3D" id="3.40.50.300">
    <property type="entry name" value="P-loop containing nucleotide triphosphate hydrolases"/>
    <property type="match status" value="1"/>
</dbReference>
<dbReference type="InterPro" id="IPR050747">
    <property type="entry name" value="Mitochondrial_chaperone_BCS1"/>
</dbReference>
<evidence type="ECO:0000256" key="2">
    <source>
        <dbReference type="ARBA" id="ARBA00007448"/>
    </source>
</evidence>
<dbReference type="SMART" id="SM00382">
    <property type="entry name" value="AAA"/>
    <property type="match status" value="1"/>
</dbReference>
<dbReference type="SUPFAM" id="SSF52540">
    <property type="entry name" value="P-loop containing nucleoside triphosphate hydrolases"/>
    <property type="match status" value="1"/>
</dbReference>
<dbReference type="EMBL" id="CAMGYJ010000008">
    <property type="protein sequence ID" value="CAI0453686.1"/>
    <property type="molecule type" value="Genomic_DNA"/>
</dbReference>
<dbReference type="Pfam" id="PF14363">
    <property type="entry name" value="AAA_assoc"/>
    <property type="match status" value="1"/>
</dbReference>
<dbReference type="Pfam" id="PF25568">
    <property type="entry name" value="AAA_lid_At3g28540"/>
    <property type="match status" value="1"/>
</dbReference>
<evidence type="ECO:0000259" key="8">
    <source>
        <dbReference type="SMART" id="SM00382"/>
    </source>
</evidence>
<name>A0AAV0N5P5_9ROSI</name>
<dbReference type="Gene3D" id="6.10.280.40">
    <property type="match status" value="1"/>
</dbReference>
<evidence type="ECO:0000256" key="1">
    <source>
        <dbReference type="ARBA" id="ARBA00001946"/>
    </source>
</evidence>
<evidence type="ECO:0000313" key="10">
    <source>
        <dbReference type="EMBL" id="CAI0455798.1"/>
    </source>
</evidence>
<dbReference type="GO" id="GO:0006950">
    <property type="term" value="P:response to stress"/>
    <property type="evidence" value="ECO:0007669"/>
    <property type="project" value="UniProtKB-ARBA"/>
</dbReference>
<gene>
    <name evidence="9" type="ORF">LITE_LOCUS31686</name>
    <name evidence="10" type="ORF">LITE_LOCUS32500</name>
</gene>
<dbReference type="InterPro" id="IPR003593">
    <property type="entry name" value="AAA+_ATPase"/>
</dbReference>
<comment type="cofactor">
    <cofactor evidence="1">
        <name>Mg(2+)</name>
        <dbReference type="ChEBI" id="CHEBI:18420"/>
    </cofactor>
</comment>
<dbReference type="InterPro" id="IPR003959">
    <property type="entry name" value="ATPase_AAA_core"/>
</dbReference>
<dbReference type="InterPro" id="IPR058017">
    <property type="entry name" value="At3g28540-like_C"/>
</dbReference>
<feature type="compositionally biased region" description="Acidic residues" evidence="7">
    <location>
        <begin position="310"/>
        <end position="320"/>
    </location>
</feature>
<evidence type="ECO:0000256" key="7">
    <source>
        <dbReference type="SAM" id="MobiDB-lite"/>
    </source>
</evidence>
<keyword evidence="3" id="KW-0378">Hydrolase</keyword>
<accession>A0AAV0N5P5</accession>
<protein>
    <recommendedName>
        <fullName evidence="8">AAA+ ATPase domain-containing protein</fullName>
    </recommendedName>
</protein>
<reference evidence="9" key="1">
    <citation type="submission" date="2022-08" db="EMBL/GenBank/DDBJ databases">
        <authorList>
            <person name="Gutierrez-Valencia J."/>
        </authorList>
    </citation>
    <scope>NUCLEOTIDE SEQUENCE</scope>
</reference>
<dbReference type="GO" id="GO:0016887">
    <property type="term" value="F:ATP hydrolysis activity"/>
    <property type="evidence" value="ECO:0007669"/>
    <property type="project" value="InterPro"/>
</dbReference>
<dbReference type="GO" id="GO:0005524">
    <property type="term" value="F:ATP binding"/>
    <property type="evidence" value="ECO:0007669"/>
    <property type="project" value="UniProtKB-KW"/>
</dbReference>
<feature type="region of interest" description="Disordered" evidence="7">
    <location>
        <begin position="297"/>
        <end position="324"/>
    </location>
</feature>
<dbReference type="CDD" id="cd19510">
    <property type="entry name" value="RecA-like_BCS1"/>
    <property type="match status" value="1"/>
</dbReference>
<evidence type="ECO:0000256" key="5">
    <source>
        <dbReference type="ARBA" id="ARBA00049360"/>
    </source>
</evidence>
<dbReference type="InterPro" id="IPR027417">
    <property type="entry name" value="P-loop_NTPase"/>
</dbReference>
<dbReference type="PANTHER" id="PTHR23070">
    <property type="entry name" value="BCS1 AAA-TYPE ATPASE"/>
    <property type="match status" value="1"/>
</dbReference>
<keyword evidence="6" id="KW-0547">Nucleotide-binding</keyword>
<evidence type="ECO:0000256" key="6">
    <source>
        <dbReference type="RuleBase" id="RU003651"/>
    </source>
</evidence>
<evidence type="ECO:0000256" key="4">
    <source>
        <dbReference type="ARBA" id="ARBA00022842"/>
    </source>
</evidence>
<dbReference type="Pfam" id="PF00004">
    <property type="entry name" value="AAA"/>
    <property type="match status" value="1"/>
</dbReference>
<keyword evidence="11" id="KW-1185">Reference proteome</keyword>
<dbReference type="EMBL" id="CAMGYJ010000008">
    <property type="protein sequence ID" value="CAI0455798.1"/>
    <property type="molecule type" value="Genomic_DNA"/>
</dbReference>
<keyword evidence="6" id="KW-0067">ATP-binding</keyword>
<proteinExistence type="inferred from homology"/>
<evidence type="ECO:0000256" key="3">
    <source>
        <dbReference type="ARBA" id="ARBA00022801"/>
    </source>
</evidence>
<sequence>MFIYAMFQQYFPYELRGHAHKYTQKLVTYFYPYIQITFHELTGEKLKRSDAYFAIQNYLADHTTATAKRLKADVVKGSKSLVLTMDDHEQVMEEFQGIKIWWSSNKNTPKRPSFSFYPKTEERRYYTLTFHKRYRDAITKSYIDKVLKDGKAIAVRNRERKLYTNNPSDSWGSSTASWSHIVFKHPASFDTLAIDPARKREIMDDLLAFSKSEEYYARIGKAWKRGYLLYGPPGTGKTTMIAAIANFLSYDIYDLELTAVKDNSDLRKLLIEISSKAVVVIEDIDCSLEITGQRKKKKKAKKKTTKKGESEEEKEGEDGNESSSKVTLSGLLNIIDGIWSASGGERVIIFTTNHVEKLDEALIRKGRMDKHIELSYCDFEGFKVLAKNYLSIETHPLFEVVRGLLEKTKVSPADVAESLMQKAVEEDADICLNRLIRDLESKSAKEGEQSKEA</sequence>
<dbReference type="AlphaFoldDB" id="A0AAV0N5P5"/>
<comment type="caution">
    <text evidence="9">The sequence shown here is derived from an EMBL/GenBank/DDBJ whole genome shotgun (WGS) entry which is preliminary data.</text>
</comment>
<feature type="domain" description="AAA+ ATPase" evidence="8">
    <location>
        <begin position="223"/>
        <end position="378"/>
    </location>
</feature>